<dbReference type="SUPFAM" id="SSF52047">
    <property type="entry name" value="RNI-like"/>
    <property type="match status" value="1"/>
</dbReference>
<name>A0AAD7FD92_9AGAR</name>
<accession>A0AAD7FD92</accession>
<evidence type="ECO:0008006" key="3">
    <source>
        <dbReference type="Google" id="ProtNLM"/>
    </source>
</evidence>
<dbReference type="EMBL" id="JARKIF010000021">
    <property type="protein sequence ID" value="KAJ7617170.1"/>
    <property type="molecule type" value="Genomic_DNA"/>
</dbReference>
<proteinExistence type="predicted"/>
<dbReference type="AlphaFoldDB" id="A0AAD7FD92"/>
<reference evidence="1" key="1">
    <citation type="submission" date="2023-03" db="EMBL/GenBank/DDBJ databases">
        <title>Massive genome expansion in bonnet fungi (Mycena s.s.) driven by repeated elements and novel gene families across ecological guilds.</title>
        <authorList>
            <consortium name="Lawrence Berkeley National Laboratory"/>
            <person name="Harder C.B."/>
            <person name="Miyauchi S."/>
            <person name="Viragh M."/>
            <person name="Kuo A."/>
            <person name="Thoen E."/>
            <person name="Andreopoulos B."/>
            <person name="Lu D."/>
            <person name="Skrede I."/>
            <person name="Drula E."/>
            <person name="Henrissat B."/>
            <person name="Morin E."/>
            <person name="Kohler A."/>
            <person name="Barry K."/>
            <person name="LaButti K."/>
            <person name="Morin E."/>
            <person name="Salamov A."/>
            <person name="Lipzen A."/>
            <person name="Mereny Z."/>
            <person name="Hegedus B."/>
            <person name="Baldrian P."/>
            <person name="Stursova M."/>
            <person name="Weitz H."/>
            <person name="Taylor A."/>
            <person name="Grigoriev I.V."/>
            <person name="Nagy L.G."/>
            <person name="Martin F."/>
            <person name="Kauserud H."/>
        </authorList>
    </citation>
    <scope>NUCLEOTIDE SEQUENCE</scope>
    <source>
        <strain evidence="1">9284</strain>
    </source>
</reference>
<dbReference type="Proteomes" id="UP001221142">
    <property type="component" value="Unassembled WGS sequence"/>
</dbReference>
<organism evidence="1 2">
    <name type="scientific">Roridomyces roridus</name>
    <dbReference type="NCBI Taxonomy" id="1738132"/>
    <lineage>
        <taxon>Eukaryota</taxon>
        <taxon>Fungi</taxon>
        <taxon>Dikarya</taxon>
        <taxon>Basidiomycota</taxon>
        <taxon>Agaricomycotina</taxon>
        <taxon>Agaricomycetes</taxon>
        <taxon>Agaricomycetidae</taxon>
        <taxon>Agaricales</taxon>
        <taxon>Marasmiineae</taxon>
        <taxon>Mycenaceae</taxon>
        <taxon>Roridomyces</taxon>
    </lineage>
</organism>
<gene>
    <name evidence="1" type="ORF">FB45DRAFT_223126</name>
</gene>
<comment type="caution">
    <text evidence="1">The sequence shown here is derived from an EMBL/GenBank/DDBJ whole genome shotgun (WGS) entry which is preliminary data.</text>
</comment>
<sequence>MVLDLGSLSRGKAATISRGNNVPVCTHAQPHLPGEIFLTISEFLGNAETLALSISCSDLRTLLMPAMYRTVELQSNRACRLGLVMFRQHPHLCAFIRTLIVRPNSPVPSWPRLNGWMNEVQLTLLIEELSSRLNNLRKFEWGGLELPDGGMWAALRSCCPLLKTIHSTVGSKYLEPQCELFSFENLQSFSLCAHPGQRNISEMPLPSQLWEMLIERCPKLEELTLRLFHSPHSLRELDTLTSCTFPSLRAFHIEIWLSSTDPGLSSPSLPCFGKFLSAHPNLLDLSILPYANTRPSGALPLFLASTALPRLQSFVGVAEHLAELPNPASITVLDLTGDPVDETGVNSVASLLKRLVSLHTLDIRIAHPSLLVSILVAVPALSTLRIMFPCGFNTKTLNEISLALHERLPCLRSFTLYKIHHRMDASMLRSALVLFAKNPRFERVDLAWFTAARFQRKQNGSYVVVRRRGVEYLDVWERGIRTGIGGRLTQRSFQRRFQYHFEDHWWGFVRDWVRNRW</sequence>
<evidence type="ECO:0000313" key="1">
    <source>
        <dbReference type="EMBL" id="KAJ7617170.1"/>
    </source>
</evidence>
<evidence type="ECO:0000313" key="2">
    <source>
        <dbReference type="Proteomes" id="UP001221142"/>
    </source>
</evidence>
<protein>
    <recommendedName>
        <fullName evidence="3">F-box domain-containing protein</fullName>
    </recommendedName>
</protein>
<keyword evidence="2" id="KW-1185">Reference proteome</keyword>
<dbReference type="Gene3D" id="3.80.10.10">
    <property type="entry name" value="Ribonuclease Inhibitor"/>
    <property type="match status" value="1"/>
</dbReference>
<dbReference type="InterPro" id="IPR032675">
    <property type="entry name" value="LRR_dom_sf"/>
</dbReference>